<accession>A0ABM0X8J3</accession>
<organism evidence="3 4">
    <name type="scientific">Camelina sativa</name>
    <name type="common">False flax</name>
    <name type="synonym">Myagrum sativum</name>
    <dbReference type="NCBI Taxonomy" id="90675"/>
    <lineage>
        <taxon>Eukaryota</taxon>
        <taxon>Viridiplantae</taxon>
        <taxon>Streptophyta</taxon>
        <taxon>Embryophyta</taxon>
        <taxon>Tracheophyta</taxon>
        <taxon>Spermatophyta</taxon>
        <taxon>Magnoliopsida</taxon>
        <taxon>eudicotyledons</taxon>
        <taxon>Gunneridae</taxon>
        <taxon>Pentapetalae</taxon>
        <taxon>rosids</taxon>
        <taxon>malvids</taxon>
        <taxon>Brassicales</taxon>
        <taxon>Brassicaceae</taxon>
        <taxon>Camelineae</taxon>
        <taxon>Camelina</taxon>
    </lineage>
</organism>
<dbReference type="InterPro" id="IPR053198">
    <property type="entry name" value="Gynoecium_Dev_Regulator"/>
</dbReference>
<name>A0ABM0X8J3_CAMSA</name>
<evidence type="ECO:0000259" key="2">
    <source>
        <dbReference type="SMART" id="SM00666"/>
    </source>
</evidence>
<dbReference type="RefSeq" id="XP_010482289.1">
    <property type="nucleotide sequence ID" value="XM_010483987.2"/>
</dbReference>
<feature type="domain" description="PB1" evidence="2">
    <location>
        <begin position="25"/>
        <end position="106"/>
    </location>
</feature>
<dbReference type="SUPFAM" id="SSF54277">
    <property type="entry name" value="CAD &amp; PB1 domains"/>
    <property type="match status" value="1"/>
</dbReference>
<reference evidence="4" key="2">
    <citation type="submission" date="2025-08" db="UniProtKB">
        <authorList>
            <consortium name="RefSeq"/>
        </authorList>
    </citation>
    <scope>IDENTIFICATION</scope>
    <source>
        <tissue evidence="4">Leaf</tissue>
    </source>
</reference>
<sequence>MAEERSAKSKVKFMCSFGGKILPRPCDGILKYVGGETRVIAVSPDISFSELMKRLTAITENDVVLKYQIIPEDLDALVSVKSDEDVKHMIEEYNRHETPKLRTFLFPANPIVLENHQLGTIEPQTIEQRYIEAINGILRTPKSVSAPRAPIKTRPSFTVSTCSSPRSESSPDGYSHEQPDTSFQNNSYQLSRLYPMHRVHSSPNISQQIQTQNHHHNAYLQPLNRQRPPAPLDFPRGTGWGDSPGHGFNQLYTTAHNSGGGNGRCGCNEERRYWGRASSVPQSPKNHGLRL</sequence>
<feature type="compositionally biased region" description="Low complexity" evidence="1">
    <location>
        <begin position="160"/>
        <end position="173"/>
    </location>
</feature>
<dbReference type="PANTHER" id="PTHR31066">
    <property type="entry name" value="OS05G0427100 PROTEIN-RELATED"/>
    <property type="match status" value="1"/>
</dbReference>
<dbReference type="Gene3D" id="3.10.20.90">
    <property type="entry name" value="Phosphatidylinositol 3-kinase Catalytic Subunit, Chain A, domain 1"/>
    <property type="match status" value="1"/>
</dbReference>
<protein>
    <submittedName>
        <fullName evidence="4">Uncharacterized protein LOC104760979</fullName>
    </submittedName>
</protein>
<dbReference type="Pfam" id="PF00564">
    <property type="entry name" value="PB1"/>
    <property type="match status" value="1"/>
</dbReference>
<proteinExistence type="predicted"/>
<dbReference type="InterPro" id="IPR000270">
    <property type="entry name" value="PB1_dom"/>
</dbReference>
<keyword evidence="3" id="KW-1185">Reference proteome</keyword>
<dbReference type="PANTHER" id="PTHR31066:SF47">
    <property type="entry name" value="PB1 DOMAIN-CONTAINING PROTEIN"/>
    <property type="match status" value="1"/>
</dbReference>
<feature type="region of interest" description="Disordered" evidence="1">
    <location>
        <begin position="144"/>
        <end position="183"/>
    </location>
</feature>
<dbReference type="SMART" id="SM00666">
    <property type="entry name" value="PB1"/>
    <property type="match status" value="1"/>
</dbReference>
<evidence type="ECO:0000313" key="4">
    <source>
        <dbReference type="RefSeq" id="XP_010482289.1"/>
    </source>
</evidence>
<gene>
    <name evidence="4" type="primary">LOC104760979</name>
</gene>
<dbReference type="Proteomes" id="UP000694864">
    <property type="component" value="Chromosome 18"/>
</dbReference>
<dbReference type="CDD" id="cd06410">
    <property type="entry name" value="PB1_UP2"/>
    <property type="match status" value="1"/>
</dbReference>
<reference evidence="3" key="1">
    <citation type="journal article" date="2014" name="Nat. Commun.">
        <title>The emerging biofuel crop Camelina sativa retains a highly undifferentiated hexaploid genome structure.</title>
        <authorList>
            <person name="Kagale S."/>
            <person name="Koh C."/>
            <person name="Nixon J."/>
            <person name="Bollina V."/>
            <person name="Clarke W.E."/>
            <person name="Tuteja R."/>
            <person name="Spillane C."/>
            <person name="Robinson S.J."/>
            <person name="Links M.G."/>
            <person name="Clarke C."/>
            <person name="Higgins E.E."/>
            <person name="Huebert T."/>
            <person name="Sharpe A.G."/>
            <person name="Parkin I.A."/>
        </authorList>
    </citation>
    <scope>NUCLEOTIDE SEQUENCE [LARGE SCALE GENOMIC DNA]</scope>
    <source>
        <strain evidence="3">cv. DH55</strain>
    </source>
</reference>
<evidence type="ECO:0000256" key="1">
    <source>
        <dbReference type="SAM" id="MobiDB-lite"/>
    </source>
</evidence>
<dbReference type="GeneID" id="104760979"/>
<evidence type="ECO:0000313" key="3">
    <source>
        <dbReference type="Proteomes" id="UP000694864"/>
    </source>
</evidence>